<dbReference type="Proteomes" id="UP000322245">
    <property type="component" value="Unassembled WGS sequence"/>
</dbReference>
<dbReference type="EMBL" id="NIDF01000047">
    <property type="protein sequence ID" value="TYJ55064.1"/>
    <property type="molecule type" value="Genomic_DNA"/>
</dbReference>
<feature type="region of interest" description="Disordered" evidence="1">
    <location>
        <begin position="1"/>
        <end position="22"/>
    </location>
</feature>
<comment type="caution">
    <text evidence="2">The sequence shown here is derived from an EMBL/GenBank/DDBJ whole genome shotgun (WGS) entry which is preliminary data.</text>
</comment>
<dbReference type="AlphaFoldDB" id="A0A5D3AX32"/>
<organism evidence="2 3">
    <name type="scientific">Cryptococcus floricola</name>
    <dbReference type="NCBI Taxonomy" id="2591691"/>
    <lineage>
        <taxon>Eukaryota</taxon>
        <taxon>Fungi</taxon>
        <taxon>Dikarya</taxon>
        <taxon>Basidiomycota</taxon>
        <taxon>Agaricomycotina</taxon>
        <taxon>Tremellomycetes</taxon>
        <taxon>Tremellales</taxon>
        <taxon>Cryptococcaceae</taxon>
        <taxon>Cryptococcus</taxon>
    </lineage>
</organism>
<proteinExistence type="predicted"/>
<feature type="compositionally biased region" description="Polar residues" evidence="1">
    <location>
        <begin position="1"/>
        <end position="19"/>
    </location>
</feature>
<evidence type="ECO:0000313" key="2">
    <source>
        <dbReference type="EMBL" id="TYJ55064.1"/>
    </source>
</evidence>
<gene>
    <name evidence="2" type="ORF">B9479_004288</name>
</gene>
<reference evidence="2 3" key="1">
    <citation type="submission" date="2017-05" db="EMBL/GenBank/DDBJ databases">
        <title>The Genome Sequence of Tsuchiyaea wingfieldii DSM 27421.</title>
        <authorList>
            <person name="Cuomo C."/>
            <person name="Passer A."/>
            <person name="Billmyre B."/>
            <person name="Heitman J."/>
        </authorList>
    </citation>
    <scope>NUCLEOTIDE SEQUENCE [LARGE SCALE GENOMIC DNA]</scope>
    <source>
        <strain evidence="2 3">DSM 27421</strain>
    </source>
</reference>
<accession>A0A5D3AX32</accession>
<evidence type="ECO:0000313" key="3">
    <source>
        <dbReference type="Proteomes" id="UP000322245"/>
    </source>
</evidence>
<name>A0A5D3AX32_9TREE</name>
<protein>
    <submittedName>
        <fullName evidence="2">Uncharacterized protein</fullName>
    </submittedName>
</protein>
<evidence type="ECO:0000256" key="1">
    <source>
        <dbReference type="SAM" id="MobiDB-lite"/>
    </source>
</evidence>
<sequence>MPDTNNVDPSSAEGSTGTATRLPLNWNAVEDMLTNSHSGQMFSALNERFLDAFEKALASDPSRREEYQVWKDEEEQDGERGGSLTFFSEAMAWSLVSNGKTAEDLTDPQGEWLEEVFEVPVDLKNDLESCRTLMKSYIEQGKITVPSEFIIDYKTITDDQALLATRDKTQAAVEHALKSRRQWATVAAAAANHDGETAS</sequence>
<keyword evidence="3" id="KW-1185">Reference proteome</keyword>